<feature type="domain" description="TauD/TfdA-like" evidence="6">
    <location>
        <begin position="5"/>
        <end position="256"/>
    </location>
</feature>
<gene>
    <name evidence="7" type="ORF">CEY11_16855</name>
</gene>
<dbReference type="GO" id="GO:0046872">
    <property type="term" value="F:metal ion binding"/>
    <property type="evidence" value="ECO:0007669"/>
    <property type="project" value="UniProtKB-KW"/>
</dbReference>
<evidence type="ECO:0000256" key="1">
    <source>
        <dbReference type="ARBA" id="ARBA00005896"/>
    </source>
</evidence>
<organism evidence="7 8">
    <name type="scientific">Candidimonas nitroreducens</name>
    <dbReference type="NCBI Taxonomy" id="683354"/>
    <lineage>
        <taxon>Bacteria</taxon>
        <taxon>Pseudomonadati</taxon>
        <taxon>Pseudomonadota</taxon>
        <taxon>Betaproteobacteria</taxon>
        <taxon>Burkholderiales</taxon>
        <taxon>Alcaligenaceae</taxon>
        <taxon>Candidimonas</taxon>
    </lineage>
</organism>
<evidence type="ECO:0000256" key="5">
    <source>
        <dbReference type="ARBA" id="ARBA00023004"/>
    </source>
</evidence>
<evidence type="ECO:0000256" key="2">
    <source>
        <dbReference type="ARBA" id="ARBA00022723"/>
    </source>
</evidence>
<evidence type="ECO:0000313" key="7">
    <source>
        <dbReference type="EMBL" id="OWT57563.1"/>
    </source>
</evidence>
<reference evidence="8" key="1">
    <citation type="submission" date="2017-06" db="EMBL/GenBank/DDBJ databases">
        <title>Herbaspirillum phytohormonus sp. nov., isolated from the root nodule of Robinia pseudoacacia in lead-zinc mine.</title>
        <authorList>
            <person name="Fan M."/>
            <person name="Lin Y."/>
        </authorList>
    </citation>
    <scope>NUCLEOTIDE SEQUENCE [LARGE SCALE GENOMIC DNA]</scope>
    <source>
        <strain evidence="8">SC-089</strain>
    </source>
</reference>
<dbReference type="SUPFAM" id="SSF51197">
    <property type="entry name" value="Clavaminate synthase-like"/>
    <property type="match status" value="1"/>
</dbReference>
<keyword evidence="4" id="KW-0560">Oxidoreductase</keyword>
<dbReference type="PANTHER" id="PTHR30468:SF1">
    <property type="entry name" value="ALPHA-KETOGLUTARATE-DEPENDENT SULFONATE DIOXYGENASE"/>
    <property type="match status" value="1"/>
</dbReference>
<protein>
    <submittedName>
        <fullName evidence="7">Taurine dioxygenase</fullName>
    </submittedName>
</protein>
<dbReference type="InterPro" id="IPR003819">
    <property type="entry name" value="TauD/TfdA-like"/>
</dbReference>
<accession>A0A225MBB8</accession>
<evidence type="ECO:0000256" key="4">
    <source>
        <dbReference type="ARBA" id="ARBA00023002"/>
    </source>
</evidence>
<dbReference type="InterPro" id="IPR042098">
    <property type="entry name" value="TauD-like_sf"/>
</dbReference>
<evidence type="ECO:0000256" key="3">
    <source>
        <dbReference type="ARBA" id="ARBA00022964"/>
    </source>
</evidence>
<evidence type="ECO:0000313" key="8">
    <source>
        <dbReference type="Proteomes" id="UP000214603"/>
    </source>
</evidence>
<proteinExistence type="inferred from homology"/>
<dbReference type="AlphaFoldDB" id="A0A225MBB8"/>
<sequence length="272" mass="31311">MSIEVIQLTPNIAAEIKGIDLRVFEKFQIDQIRKAFLEHGVIVFRDQFLSPEQHVNFAKSMGDVMVYGGYKPFDDLPTGMFRFANDGKEKTITEHWHFDGTYYDMPPAAGILAPQKIPAIGGDTMWSNQYVTYERLSDGMKKLLSGLWTECVSHRSSRKYNNELMSATQPAIRKHPETGRLSLNIGHPETCVQFVGMTEEESQPLIRHLHAQTHEPDNVYRHQWRLGDVVLWDNRCTMHYAIHDYGMAEREMYRMTILGDRPRGPLGQQPAE</sequence>
<dbReference type="GO" id="GO:0016706">
    <property type="term" value="F:2-oxoglutarate-dependent dioxygenase activity"/>
    <property type="evidence" value="ECO:0007669"/>
    <property type="project" value="TreeGrafter"/>
</dbReference>
<keyword evidence="8" id="KW-1185">Reference proteome</keyword>
<dbReference type="RefSeq" id="WP_088604568.1">
    <property type="nucleotide sequence ID" value="NZ_NJIH01000009.1"/>
</dbReference>
<keyword evidence="3 7" id="KW-0223">Dioxygenase</keyword>
<dbReference type="GO" id="GO:0005737">
    <property type="term" value="C:cytoplasm"/>
    <property type="evidence" value="ECO:0007669"/>
    <property type="project" value="TreeGrafter"/>
</dbReference>
<dbReference type="PANTHER" id="PTHR30468">
    <property type="entry name" value="ALPHA-KETOGLUTARATE-DEPENDENT SULFONATE DIOXYGENASE"/>
    <property type="match status" value="1"/>
</dbReference>
<comment type="caution">
    <text evidence="7">The sequence shown here is derived from an EMBL/GenBank/DDBJ whole genome shotgun (WGS) entry which is preliminary data.</text>
</comment>
<dbReference type="Proteomes" id="UP000214603">
    <property type="component" value="Unassembled WGS sequence"/>
</dbReference>
<name>A0A225MBB8_9BURK</name>
<dbReference type="EMBL" id="NJIH01000009">
    <property type="protein sequence ID" value="OWT57563.1"/>
    <property type="molecule type" value="Genomic_DNA"/>
</dbReference>
<dbReference type="Pfam" id="PF02668">
    <property type="entry name" value="TauD"/>
    <property type="match status" value="1"/>
</dbReference>
<keyword evidence="2" id="KW-0479">Metal-binding</keyword>
<comment type="similarity">
    <text evidence="1">Belongs to the TfdA dioxygenase family.</text>
</comment>
<dbReference type="InterPro" id="IPR051323">
    <property type="entry name" value="AtsK-like"/>
</dbReference>
<keyword evidence="5" id="KW-0408">Iron</keyword>
<dbReference type="OrthoDB" id="8893262at2"/>
<dbReference type="Gene3D" id="3.60.130.10">
    <property type="entry name" value="Clavaminate synthase-like"/>
    <property type="match status" value="1"/>
</dbReference>
<evidence type="ECO:0000259" key="6">
    <source>
        <dbReference type="Pfam" id="PF02668"/>
    </source>
</evidence>